<evidence type="ECO:0000313" key="5">
    <source>
        <dbReference type="Proteomes" id="UP001497516"/>
    </source>
</evidence>
<sequence length="466" mass="51532">MGHVDDTLPAPPQFVDGHPNPAYLTWYEPDQYVLSWINFTLSESVLPNVINKVTAADAWSALVRIYASGSKLQIRHLTKELQNIRRGDAAIHDYLQAAKSKADQLAALGAPLKNDDFIAWLLDGLGEDYRPFVRHIESRMEPISFEDLHSLLLSEESQIRRYSVRHDSPAPTTFYSSAANPRGHRSGRGRGRGAPRGRFISNPLLSSGRSDPNAGILGSRPIPTQVVCHNCGGRGHIKPNYPSPPIPPISQPAIHPATGPPTPYGPVGSTYSSPHTMFANSSAQMLHSQQWLMDSGTNHHLTSDLDNLANHSEYNGIDHVMFGNGKSLPISHYGSSPASLSHTSIALDNILHVRNAPYNLLSISALTRNDPISIEFFDSLFVIKDWRTSNEIYRGYAVDGPYSLPLNIVRHLLPFACIATLDVWHRRLGHAHDRVVKQALRQHHITFLPSQLSLCHGCAAIRTCLQ</sequence>
<dbReference type="Pfam" id="PF22936">
    <property type="entry name" value="Pol_BBD"/>
    <property type="match status" value="1"/>
</dbReference>
<evidence type="ECO:0000256" key="1">
    <source>
        <dbReference type="SAM" id="MobiDB-lite"/>
    </source>
</evidence>
<organism evidence="4 5">
    <name type="scientific">Linum trigynum</name>
    <dbReference type="NCBI Taxonomy" id="586398"/>
    <lineage>
        <taxon>Eukaryota</taxon>
        <taxon>Viridiplantae</taxon>
        <taxon>Streptophyta</taxon>
        <taxon>Embryophyta</taxon>
        <taxon>Tracheophyta</taxon>
        <taxon>Spermatophyta</taxon>
        <taxon>Magnoliopsida</taxon>
        <taxon>eudicotyledons</taxon>
        <taxon>Gunneridae</taxon>
        <taxon>Pentapetalae</taxon>
        <taxon>rosids</taxon>
        <taxon>fabids</taxon>
        <taxon>Malpighiales</taxon>
        <taxon>Linaceae</taxon>
        <taxon>Linum</taxon>
    </lineage>
</organism>
<feature type="region of interest" description="Disordered" evidence="1">
    <location>
        <begin position="165"/>
        <end position="218"/>
    </location>
</feature>
<proteinExistence type="predicted"/>
<dbReference type="InterPro" id="IPR054722">
    <property type="entry name" value="PolX-like_BBD"/>
</dbReference>
<feature type="domain" description="GAG-pre-integrase" evidence="2">
    <location>
        <begin position="419"/>
        <end position="459"/>
    </location>
</feature>
<evidence type="ECO:0000313" key="4">
    <source>
        <dbReference type="EMBL" id="CAL1410369.1"/>
    </source>
</evidence>
<evidence type="ECO:0000259" key="2">
    <source>
        <dbReference type="Pfam" id="PF13976"/>
    </source>
</evidence>
<keyword evidence="5" id="KW-1185">Reference proteome</keyword>
<dbReference type="InterPro" id="IPR025724">
    <property type="entry name" value="GAG-pre-integrase_dom"/>
</dbReference>
<dbReference type="AlphaFoldDB" id="A0AAV2GI72"/>
<feature type="domain" description="Retrovirus-related Pol polyprotein from transposon TNT 1-94-like beta-barrel" evidence="3">
    <location>
        <begin position="291"/>
        <end position="369"/>
    </location>
</feature>
<dbReference type="Pfam" id="PF14223">
    <property type="entry name" value="Retrotran_gag_2"/>
    <property type="match status" value="1"/>
</dbReference>
<feature type="compositionally biased region" description="Polar residues" evidence="1">
    <location>
        <begin position="170"/>
        <end position="179"/>
    </location>
</feature>
<dbReference type="Pfam" id="PF13976">
    <property type="entry name" value="gag_pre-integrs"/>
    <property type="match status" value="1"/>
</dbReference>
<dbReference type="PANTHER" id="PTHR47481">
    <property type="match status" value="1"/>
</dbReference>
<dbReference type="Proteomes" id="UP001497516">
    <property type="component" value="Chromosome 9"/>
</dbReference>
<accession>A0AAV2GI72</accession>
<reference evidence="4 5" key="1">
    <citation type="submission" date="2024-04" db="EMBL/GenBank/DDBJ databases">
        <authorList>
            <person name="Fracassetti M."/>
        </authorList>
    </citation>
    <scope>NUCLEOTIDE SEQUENCE [LARGE SCALE GENOMIC DNA]</scope>
</reference>
<protein>
    <recommendedName>
        <fullName evidence="6">GAG-pre-integrase domain-containing protein</fullName>
    </recommendedName>
</protein>
<name>A0AAV2GI72_9ROSI</name>
<dbReference type="EMBL" id="OZ034822">
    <property type="protein sequence ID" value="CAL1410369.1"/>
    <property type="molecule type" value="Genomic_DNA"/>
</dbReference>
<gene>
    <name evidence="4" type="ORF">LTRI10_LOCUS49793</name>
</gene>
<feature type="compositionally biased region" description="Basic residues" evidence="1">
    <location>
        <begin position="182"/>
        <end position="195"/>
    </location>
</feature>
<evidence type="ECO:0008006" key="6">
    <source>
        <dbReference type="Google" id="ProtNLM"/>
    </source>
</evidence>
<evidence type="ECO:0000259" key="3">
    <source>
        <dbReference type="Pfam" id="PF22936"/>
    </source>
</evidence>
<dbReference type="PANTHER" id="PTHR47481:SF22">
    <property type="entry name" value="RETROTRANSPOSON GAG DOMAIN-CONTAINING PROTEIN"/>
    <property type="match status" value="1"/>
</dbReference>